<reference evidence="1 2" key="1">
    <citation type="submission" date="2019-08" db="EMBL/GenBank/DDBJ databases">
        <title>Genomes of Antarctic Bizionia species.</title>
        <authorList>
            <person name="Bowman J.P."/>
        </authorList>
    </citation>
    <scope>NUCLEOTIDE SEQUENCE [LARGE SCALE GENOMIC DNA]</scope>
    <source>
        <strain evidence="1 2">IC164</strain>
    </source>
</reference>
<dbReference type="Proteomes" id="UP000323621">
    <property type="component" value="Unassembled WGS sequence"/>
</dbReference>
<keyword evidence="2" id="KW-1185">Reference proteome</keyword>
<evidence type="ECO:0000313" key="2">
    <source>
        <dbReference type="Proteomes" id="UP000323621"/>
    </source>
</evidence>
<dbReference type="EMBL" id="VSKN01000007">
    <property type="protein sequence ID" value="TYC13530.1"/>
    <property type="molecule type" value="Genomic_DNA"/>
</dbReference>
<dbReference type="PROSITE" id="PS51257">
    <property type="entry name" value="PROKAR_LIPOPROTEIN"/>
    <property type="match status" value="1"/>
</dbReference>
<comment type="caution">
    <text evidence="1">The sequence shown here is derived from an EMBL/GenBank/DDBJ whole genome shotgun (WGS) entry which is preliminary data.</text>
</comment>
<organism evidence="1 2">
    <name type="scientific">Bizionia gelidisalsuginis</name>
    <dbReference type="NCBI Taxonomy" id="291188"/>
    <lineage>
        <taxon>Bacteria</taxon>
        <taxon>Pseudomonadati</taxon>
        <taxon>Bacteroidota</taxon>
        <taxon>Flavobacteriia</taxon>
        <taxon>Flavobacteriales</taxon>
        <taxon>Flavobacteriaceae</taxon>
        <taxon>Bizionia</taxon>
    </lineage>
</organism>
<sequence>MRHLETNTGIMLRKKKTALLILTSILLLSCGTQKKSYPDYVHGLSLNKNKKKVSKDSLFIVTPSVEIYHYVNRKSSAKYDKREIIKKFILETLKSELNKTDYYDLSLMSKDYRSVNNVLEGIISEKYKNPDWIVSAPNDILIDEKKYTVLIRTIGVYGDSNKVIMYFSIINNESKTIESVDRYEYDESPLETQKTKNRIKKAFSKITNT</sequence>
<proteinExistence type="predicted"/>
<dbReference type="RefSeq" id="WP_148380896.1">
    <property type="nucleotide sequence ID" value="NZ_VSKN01000007.1"/>
</dbReference>
<evidence type="ECO:0000313" key="1">
    <source>
        <dbReference type="EMBL" id="TYC13530.1"/>
    </source>
</evidence>
<accession>A0ABY3MB68</accession>
<gene>
    <name evidence="1" type="ORF">ES677_07290</name>
</gene>
<evidence type="ECO:0008006" key="3">
    <source>
        <dbReference type="Google" id="ProtNLM"/>
    </source>
</evidence>
<protein>
    <recommendedName>
        <fullName evidence="3">Lipoprotein</fullName>
    </recommendedName>
</protein>
<name>A0ABY3MB68_9FLAO</name>